<dbReference type="GeneTree" id="ENSGT01120000271962"/>
<reference evidence="2" key="2">
    <citation type="submission" date="2025-09" db="UniProtKB">
        <authorList>
            <consortium name="Ensembl"/>
        </authorList>
    </citation>
    <scope>IDENTIFICATION</scope>
</reference>
<keyword evidence="3" id="KW-1185">Reference proteome</keyword>
<name>A0A8C9ZC20_SANLU</name>
<accession>A0A8C9ZC20</accession>
<feature type="signal peptide" evidence="1">
    <location>
        <begin position="1"/>
        <end position="19"/>
    </location>
</feature>
<evidence type="ECO:0000256" key="1">
    <source>
        <dbReference type="SAM" id="SignalP"/>
    </source>
</evidence>
<dbReference type="AlphaFoldDB" id="A0A8C9ZC20"/>
<evidence type="ECO:0000313" key="3">
    <source>
        <dbReference type="Proteomes" id="UP000694568"/>
    </source>
</evidence>
<organism evidence="2 3">
    <name type="scientific">Sander lucioperca</name>
    <name type="common">Pike-perch</name>
    <name type="synonym">Perca lucioperca</name>
    <dbReference type="NCBI Taxonomy" id="283035"/>
    <lineage>
        <taxon>Eukaryota</taxon>
        <taxon>Metazoa</taxon>
        <taxon>Chordata</taxon>
        <taxon>Craniata</taxon>
        <taxon>Vertebrata</taxon>
        <taxon>Euteleostomi</taxon>
        <taxon>Actinopterygii</taxon>
        <taxon>Neopterygii</taxon>
        <taxon>Teleostei</taxon>
        <taxon>Neoteleostei</taxon>
        <taxon>Acanthomorphata</taxon>
        <taxon>Eupercaria</taxon>
        <taxon>Perciformes</taxon>
        <taxon>Percoidei</taxon>
        <taxon>Percidae</taxon>
        <taxon>Luciopercinae</taxon>
        <taxon>Sander</taxon>
    </lineage>
</organism>
<keyword evidence="1" id="KW-0732">Signal</keyword>
<proteinExistence type="predicted"/>
<sequence>MKTVILAIVVLLVVSQAEALTCWCGGSRKCLGRTEVCTGSNNVCATMNNFHGCYTESSCRSLDRPGVASSKFCKTDLCQ</sequence>
<reference evidence="2" key="1">
    <citation type="submission" date="2025-08" db="UniProtKB">
        <authorList>
            <consortium name="Ensembl"/>
        </authorList>
    </citation>
    <scope>IDENTIFICATION</scope>
</reference>
<evidence type="ECO:0000313" key="2">
    <source>
        <dbReference type="Ensembl" id="ENSSLUP00000038172.1"/>
    </source>
</evidence>
<protein>
    <submittedName>
        <fullName evidence="2">Uncharacterized protein</fullName>
    </submittedName>
</protein>
<dbReference type="Proteomes" id="UP000694568">
    <property type="component" value="Unplaced"/>
</dbReference>
<dbReference type="Ensembl" id="ENSSLUT00000039386.1">
    <property type="protein sequence ID" value="ENSSLUP00000038172.1"/>
    <property type="gene ID" value="ENSSLUG00000017062.1"/>
</dbReference>
<feature type="chain" id="PRO_5034028237" evidence="1">
    <location>
        <begin position="20"/>
        <end position="79"/>
    </location>
</feature>